<dbReference type="RefSeq" id="WP_086300649.1">
    <property type="nucleotide sequence ID" value="NZ_MZNE01000010.1"/>
</dbReference>
<name>A0A242NK72_9GAMM</name>
<evidence type="ECO:0000313" key="4">
    <source>
        <dbReference type="Proteomes" id="UP000194977"/>
    </source>
</evidence>
<protein>
    <recommendedName>
        <fullName evidence="5">DUF3310 domain-containing protein</fullName>
    </recommendedName>
</protein>
<organism evidence="1 4">
    <name type="scientific">Gilliamella apicola</name>
    <dbReference type="NCBI Taxonomy" id="1196095"/>
    <lineage>
        <taxon>Bacteria</taxon>
        <taxon>Pseudomonadati</taxon>
        <taxon>Pseudomonadota</taxon>
        <taxon>Gammaproteobacteria</taxon>
        <taxon>Orbales</taxon>
        <taxon>Orbaceae</taxon>
        <taxon>Gilliamella</taxon>
    </lineage>
</organism>
<evidence type="ECO:0000313" key="1">
    <source>
        <dbReference type="EMBL" id="OTQ00776.1"/>
    </source>
</evidence>
<evidence type="ECO:0000313" key="3">
    <source>
        <dbReference type="Proteomes" id="UP000194800"/>
    </source>
</evidence>
<evidence type="ECO:0008006" key="5">
    <source>
        <dbReference type="Google" id="ProtNLM"/>
    </source>
</evidence>
<dbReference type="InterPro" id="IPR021739">
    <property type="entry name" value="SaV-like"/>
</dbReference>
<dbReference type="OrthoDB" id="1684418at2"/>
<dbReference type="EMBL" id="NART01000009">
    <property type="protein sequence ID" value="OTQ11116.1"/>
    <property type="molecule type" value="Genomic_DNA"/>
</dbReference>
<dbReference type="Proteomes" id="UP000194977">
    <property type="component" value="Unassembled WGS sequence"/>
</dbReference>
<dbReference type="Pfam" id="PF11753">
    <property type="entry name" value="DUF3310"/>
    <property type="match status" value="1"/>
</dbReference>
<gene>
    <name evidence="2" type="ORF">B6C91_03580</name>
    <name evidence="1" type="ORF">B6D08_02825</name>
</gene>
<reference evidence="3 4" key="1">
    <citation type="submission" date="2017-03" db="EMBL/GenBank/DDBJ databases">
        <title>Comparative genomics of honeybee gut symbionts reveal geographically distinct and subgroup specific antibiotic resistance.</title>
        <authorList>
            <person name="Ludvigsen J."/>
            <person name="Porcellato D."/>
            <person name="Labee-Lund T.M."/>
            <person name="Amdam G.V."/>
            <person name="Rudi K."/>
        </authorList>
    </citation>
    <scope>NUCLEOTIDE SEQUENCE [LARGE SCALE GENOMIC DNA]</scope>
    <source>
        <strain evidence="1 4">A-7-12</strain>
        <strain evidence="2 3">A-9-12</strain>
    </source>
</reference>
<proteinExistence type="predicted"/>
<dbReference type="AlphaFoldDB" id="A0A242NK72"/>
<dbReference type="EMBL" id="NARP01000006">
    <property type="protein sequence ID" value="OTQ00776.1"/>
    <property type="molecule type" value="Genomic_DNA"/>
</dbReference>
<dbReference type="Proteomes" id="UP000194800">
    <property type="component" value="Unassembled WGS sequence"/>
</dbReference>
<sequence length="90" mass="10650">MSYDMNVTNPKHYKLFGDIESIELIARSMTVERFLGFCLGSTLKYRLRAGKKDDLHQDIAKANQFEIIFKTYRHLCWDYEVNKNGKQENI</sequence>
<comment type="caution">
    <text evidence="1">The sequence shown here is derived from an EMBL/GenBank/DDBJ whole genome shotgun (WGS) entry which is preliminary data.</text>
</comment>
<accession>A0A242NK72</accession>
<evidence type="ECO:0000313" key="2">
    <source>
        <dbReference type="EMBL" id="OTQ11116.1"/>
    </source>
</evidence>
<keyword evidence="3" id="KW-1185">Reference proteome</keyword>